<sequence>MEATMSAPTYFYPLERFVDGGMWIAGFLRDIVRIQKQLSAPEWLDGRKG</sequence>
<protein>
    <submittedName>
        <fullName evidence="1">Uncharacterized protein</fullName>
    </submittedName>
</protein>
<dbReference type="AlphaFoldDB" id="G8TKT3"/>
<dbReference type="HOGENOM" id="CLU_3138225_0_0_10"/>
<reference evidence="1 2" key="1">
    <citation type="submission" date="2011-12" db="EMBL/GenBank/DDBJ databases">
        <title>The complete genome of Niastella koreensis GR20-10.</title>
        <authorList>
            <consortium name="US DOE Joint Genome Institute (JGI-PGF)"/>
            <person name="Lucas S."/>
            <person name="Han J."/>
            <person name="Lapidus A."/>
            <person name="Bruce D."/>
            <person name="Goodwin L."/>
            <person name="Pitluck S."/>
            <person name="Peters L."/>
            <person name="Kyrpides N."/>
            <person name="Mavromatis K."/>
            <person name="Ivanova N."/>
            <person name="Mikhailova N."/>
            <person name="Davenport K."/>
            <person name="Saunders E."/>
            <person name="Detter J.C."/>
            <person name="Tapia R."/>
            <person name="Han C."/>
            <person name="Land M."/>
            <person name="Hauser L."/>
            <person name="Markowitz V."/>
            <person name="Cheng J.-F."/>
            <person name="Hugenholtz P."/>
            <person name="Woyke T."/>
            <person name="Wu D."/>
            <person name="Tindall B."/>
            <person name="Pomrenke H."/>
            <person name="Brambilla E."/>
            <person name="Klenk H.-P."/>
            <person name="Eisen J.A."/>
        </authorList>
    </citation>
    <scope>NUCLEOTIDE SEQUENCE [LARGE SCALE GENOMIC DNA]</scope>
    <source>
        <strain evidence="2">DSM 17620 / KACC 11465 / NBRC 106392 / GR20-10</strain>
    </source>
</reference>
<dbReference type="KEGG" id="nko:Niako_3458"/>
<name>G8TKT3_NIAKG</name>
<organism evidence="1 2">
    <name type="scientific">Niastella koreensis (strain DSM 17620 / KACC 11465 / NBRC 106392 / GR20-10)</name>
    <dbReference type="NCBI Taxonomy" id="700598"/>
    <lineage>
        <taxon>Bacteria</taxon>
        <taxon>Pseudomonadati</taxon>
        <taxon>Bacteroidota</taxon>
        <taxon>Chitinophagia</taxon>
        <taxon>Chitinophagales</taxon>
        <taxon>Chitinophagaceae</taxon>
        <taxon>Niastella</taxon>
    </lineage>
</organism>
<gene>
    <name evidence="1" type="ordered locus">Niako_3458</name>
</gene>
<evidence type="ECO:0000313" key="2">
    <source>
        <dbReference type="Proteomes" id="UP000005438"/>
    </source>
</evidence>
<accession>G8TKT3</accession>
<dbReference type="Proteomes" id="UP000005438">
    <property type="component" value="Chromosome"/>
</dbReference>
<dbReference type="STRING" id="700598.Niako_3458"/>
<dbReference type="EMBL" id="CP003178">
    <property type="protein sequence ID" value="AEV99762.1"/>
    <property type="molecule type" value="Genomic_DNA"/>
</dbReference>
<proteinExistence type="predicted"/>
<evidence type="ECO:0000313" key="1">
    <source>
        <dbReference type="EMBL" id="AEV99762.1"/>
    </source>
</evidence>